<sequence>MFRILFLFLTTTLFLFSNPIKFKEEKYINALHSSIQKNGILKFEDNSIEIIYQGTNKSFIFYDDYIGLKTEEKEEILKYEENMELTIFSKLIKGIYRNQQEELTEYFEITNENEKTILVPNEYLSNAIQKIEYKKIEEKLEFLKIYFSNEDWINIVQIN</sequence>
<evidence type="ECO:0000313" key="1">
    <source>
        <dbReference type="EMBL" id="QKE24979.1"/>
    </source>
</evidence>
<reference evidence="1 2" key="1">
    <citation type="submission" date="2018-07" db="EMBL/GenBank/DDBJ databases">
        <title>Identification of phenol metabolism pathways in Arcobacter.</title>
        <authorList>
            <person name="Miller W.G."/>
            <person name="Yee E."/>
            <person name="Bono J.L."/>
        </authorList>
    </citation>
    <scope>NUCLEOTIDE SEQUENCE [LARGE SCALE GENOMIC DNA]</scope>
    <source>
        <strain evidence="1 2">W63</strain>
    </source>
</reference>
<accession>A0AAE7B3F3</accession>
<proteinExistence type="predicted"/>
<dbReference type="KEGG" id="aaqi:AAQM_0199"/>
<dbReference type="RefSeq" id="WP_129094074.1">
    <property type="nucleotide sequence ID" value="NZ_CBCSAE010000003.1"/>
</dbReference>
<organism evidence="1 2">
    <name type="scientific">Arcobacter aquimarinus</name>
    <dbReference type="NCBI Taxonomy" id="1315211"/>
    <lineage>
        <taxon>Bacteria</taxon>
        <taxon>Pseudomonadati</taxon>
        <taxon>Campylobacterota</taxon>
        <taxon>Epsilonproteobacteria</taxon>
        <taxon>Campylobacterales</taxon>
        <taxon>Arcobacteraceae</taxon>
        <taxon>Arcobacter</taxon>
    </lineage>
</organism>
<dbReference type="AlphaFoldDB" id="A0AAE7B3F3"/>
<dbReference type="EMBL" id="CP030944">
    <property type="protein sequence ID" value="QKE24979.1"/>
    <property type="molecule type" value="Genomic_DNA"/>
</dbReference>
<gene>
    <name evidence="1" type="ORF">AAQM_0199</name>
</gene>
<keyword evidence="2" id="KW-1185">Reference proteome</keyword>
<name>A0AAE7B3F3_9BACT</name>
<dbReference type="Proteomes" id="UP000502065">
    <property type="component" value="Chromosome"/>
</dbReference>
<evidence type="ECO:0000313" key="2">
    <source>
        <dbReference type="Proteomes" id="UP000502065"/>
    </source>
</evidence>
<protein>
    <submittedName>
        <fullName evidence="1">Uncharacterized protein</fullName>
    </submittedName>
</protein>